<dbReference type="SMART" id="SM00331">
    <property type="entry name" value="PP2C_SIG"/>
    <property type="match status" value="1"/>
</dbReference>
<evidence type="ECO:0000313" key="6">
    <source>
        <dbReference type="Proteomes" id="UP000549343"/>
    </source>
</evidence>
<dbReference type="RefSeq" id="WP_184889233.1">
    <property type="nucleotide sequence ID" value="NZ_BAAAHD010000006.1"/>
</dbReference>
<dbReference type="Gene3D" id="3.60.40.10">
    <property type="entry name" value="PPM-type phosphatase domain"/>
    <property type="match status" value="1"/>
</dbReference>
<dbReference type="GO" id="GO:0003677">
    <property type="term" value="F:DNA binding"/>
    <property type="evidence" value="ECO:0007669"/>
    <property type="project" value="UniProtKB-KW"/>
</dbReference>
<keyword evidence="1" id="KW-0378">Hydrolase</keyword>
<dbReference type="InterPro" id="IPR011006">
    <property type="entry name" value="CheY-like_superfamily"/>
</dbReference>
<sequence length="525" mass="57134">MTDVEHCTALVVDDDNTKRYIIGSWLQRAGHSVVYATNGAETFQRLAEHDVNLVVLDVKLPDMSGVEVCARIKAEPETASMPVIHISAWAVDVTDRTHGLQRGADAYLTDPIDPDEFIATVEAVMRYYRARIRAERMAGQLSAFTRTSLAINAAETFEQLTTVAARGAYDIFAEPASVLVLAPDGRPRRAVSLDGEPEQRSSPLGVFDQLAGLMDLGDVPDTTVTLVSAHEWKSVLPDAVAHGDVAVVMSRSKRGRPPICIGIEARGEPDEVDLNILRQLGQALALAMEALRSFAEQHFISLTLQRSLLPSEHPSVPGWTFSVRYEPASDQAEVGGDFYEVIDRGDHTLVAIGDVQGHSLHAATVMAEIRHALRAFAEEGHDAVTILKLLNAVMLRYHDDQTVTMCLMTLNIHTGALQVANAGHLPPLYLTDGEARYGKGGGVLLGFPADGVAIEETEVPPGGTVVLITDGLIEDRGIPLSTNLERLRTIATPVDDDLERFSDRLLAEFGHREDDVALVALRRTR</sequence>
<dbReference type="InterPro" id="IPR052016">
    <property type="entry name" value="Bact_Sigma-Reg"/>
</dbReference>
<dbReference type="Pfam" id="PF00072">
    <property type="entry name" value="Response_reg"/>
    <property type="match status" value="1"/>
</dbReference>
<dbReference type="GO" id="GO:0016791">
    <property type="term" value="F:phosphatase activity"/>
    <property type="evidence" value="ECO:0007669"/>
    <property type="project" value="TreeGrafter"/>
</dbReference>
<dbReference type="InterPro" id="IPR001789">
    <property type="entry name" value="Sig_transdc_resp-reg_receiver"/>
</dbReference>
<dbReference type="Proteomes" id="UP001501427">
    <property type="component" value="Unassembled WGS sequence"/>
</dbReference>
<dbReference type="PANTHER" id="PTHR43156:SF2">
    <property type="entry name" value="STAGE II SPORULATION PROTEIN E"/>
    <property type="match status" value="1"/>
</dbReference>
<organism evidence="5 6">
    <name type="scientific">Actinomadura livida</name>
    <dbReference type="NCBI Taxonomy" id="79909"/>
    <lineage>
        <taxon>Bacteria</taxon>
        <taxon>Bacillati</taxon>
        <taxon>Actinomycetota</taxon>
        <taxon>Actinomycetes</taxon>
        <taxon>Streptosporangiales</taxon>
        <taxon>Thermomonosporaceae</taxon>
        <taxon>Actinomadura</taxon>
    </lineage>
</organism>
<reference evidence="4" key="4">
    <citation type="submission" date="2023-12" db="EMBL/GenBank/DDBJ databases">
        <authorList>
            <person name="Sun Q."/>
            <person name="Inoue M."/>
        </authorList>
    </citation>
    <scope>NUCLEOTIDE SEQUENCE</scope>
    <source>
        <strain evidence="4">JCM 10667</strain>
    </source>
</reference>
<dbReference type="InterPro" id="IPR036457">
    <property type="entry name" value="PPM-type-like_dom_sf"/>
</dbReference>
<dbReference type="InterPro" id="IPR001932">
    <property type="entry name" value="PPM-type_phosphatase-like_dom"/>
</dbReference>
<accession>A0A7W7IJK6</accession>
<gene>
    <name evidence="5" type="ORF">F4557_006705</name>
    <name evidence="4" type="ORF">GCM10009546_09000</name>
</gene>
<evidence type="ECO:0000256" key="2">
    <source>
        <dbReference type="PROSITE-ProRule" id="PRU00169"/>
    </source>
</evidence>
<name>A0A7W7IJK6_9ACTN</name>
<feature type="modified residue" description="4-aspartylphosphate" evidence="2">
    <location>
        <position position="57"/>
    </location>
</feature>
<dbReference type="PROSITE" id="PS50110">
    <property type="entry name" value="RESPONSE_REGULATORY"/>
    <property type="match status" value="1"/>
</dbReference>
<proteinExistence type="predicted"/>
<reference evidence="5 6" key="3">
    <citation type="submission" date="2020-08" db="EMBL/GenBank/DDBJ databases">
        <title>Sequencing the genomes of 1000 actinobacteria strains.</title>
        <authorList>
            <person name="Klenk H.-P."/>
        </authorList>
    </citation>
    <scope>NUCLEOTIDE SEQUENCE [LARGE SCALE GENOMIC DNA]</scope>
    <source>
        <strain evidence="5 6">DSM 44772</strain>
    </source>
</reference>
<keyword evidence="5" id="KW-0238">DNA-binding</keyword>
<dbReference type="AlphaFoldDB" id="A0A7W7IJK6"/>
<keyword evidence="2" id="KW-0597">Phosphoprotein</keyword>
<dbReference type="Proteomes" id="UP000549343">
    <property type="component" value="Unassembled WGS sequence"/>
</dbReference>
<dbReference type="PANTHER" id="PTHR43156">
    <property type="entry name" value="STAGE II SPORULATION PROTEIN E-RELATED"/>
    <property type="match status" value="1"/>
</dbReference>
<dbReference type="GO" id="GO:0000160">
    <property type="term" value="P:phosphorelay signal transduction system"/>
    <property type="evidence" value="ECO:0007669"/>
    <property type="project" value="InterPro"/>
</dbReference>
<dbReference type="EMBL" id="JACHMV010000001">
    <property type="protein sequence ID" value="MBB4778287.1"/>
    <property type="molecule type" value="Genomic_DNA"/>
</dbReference>
<evidence type="ECO:0000313" key="4">
    <source>
        <dbReference type="EMBL" id="GAA0549188.1"/>
    </source>
</evidence>
<comment type="caution">
    <text evidence="5">The sequence shown here is derived from an EMBL/GenBank/DDBJ whole genome shotgun (WGS) entry which is preliminary data.</text>
</comment>
<evidence type="ECO:0000313" key="5">
    <source>
        <dbReference type="EMBL" id="MBB4778287.1"/>
    </source>
</evidence>
<evidence type="ECO:0000313" key="7">
    <source>
        <dbReference type="Proteomes" id="UP001501427"/>
    </source>
</evidence>
<dbReference type="Pfam" id="PF07228">
    <property type="entry name" value="SpoIIE"/>
    <property type="match status" value="1"/>
</dbReference>
<dbReference type="Gene3D" id="3.40.50.2300">
    <property type="match status" value="1"/>
</dbReference>
<evidence type="ECO:0000259" key="3">
    <source>
        <dbReference type="PROSITE" id="PS50110"/>
    </source>
</evidence>
<evidence type="ECO:0000256" key="1">
    <source>
        <dbReference type="ARBA" id="ARBA00022801"/>
    </source>
</evidence>
<feature type="domain" description="Response regulatory" evidence="3">
    <location>
        <begin position="8"/>
        <end position="125"/>
    </location>
</feature>
<reference evidence="7" key="2">
    <citation type="journal article" date="2019" name="Int. J. Syst. Evol. Microbiol.">
        <title>The Global Catalogue of Microorganisms (GCM) 10K type strain sequencing project: providing services to taxonomists for standard genome sequencing and annotation.</title>
        <authorList>
            <consortium name="The Broad Institute Genomics Platform"/>
            <consortium name="The Broad Institute Genome Sequencing Center for Infectious Disease"/>
            <person name="Wu L."/>
            <person name="Ma J."/>
        </authorList>
    </citation>
    <scope>NUCLEOTIDE SEQUENCE [LARGE SCALE GENOMIC DNA]</scope>
    <source>
        <strain evidence="7">JCM 10667</strain>
    </source>
</reference>
<dbReference type="EMBL" id="BAAAHD010000006">
    <property type="protein sequence ID" value="GAA0549188.1"/>
    <property type="molecule type" value="Genomic_DNA"/>
</dbReference>
<reference evidence="4" key="1">
    <citation type="journal article" date="2014" name="Int. J. Syst. Evol. Microbiol.">
        <title>Complete genome of a new Firmicutes species belonging to the dominant human colonic microbiota ('Ruminococcus bicirculans') reveals two chromosomes and a selective capacity to utilize plant glucans.</title>
        <authorList>
            <consortium name="NISC Comparative Sequencing Program"/>
            <person name="Wegmann U."/>
            <person name="Louis P."/>
            <person name="Goesmann A."/>
            <person name="Henrissat B."/>
            <person name="Duncan S.H."/>
            <person name="Flint H.J."/>
        </authorList>
    </citation>
    <scope>NUCLEOTIDE SEQUENCE</scope>
    <source>
        <strain evidence="4">JCM 10667</strain>
    </source>
</reference>
<dbReference type="SMART" id="SM00448">
    <property type="entry name" value="REC"/>
    <property type="match status" value="1"/>
</dbReference>
<keyword evidence="7" id="KW-1185">Reference proteome</keyword>
<dbReference type="SUPFAM" id="SSF81606">
    <property type="entry name" value="PP2C-like"/>
    <property type="match status" value="1"/>
</dbReference>
<protein>
    <submittedName>
        <fullName evidence="5">Serine phosphatase RsbU (Regulator of sigma subunit)/DNA-binding NarL/FixJ family response regulator</fullName>
    </submittedName>
</protein>
<dbReference type="SUPFAM" id="SSF52172">
    <property type="entry name" value="CheY-like"/>
    <property type="match status" value="1"/>
</dbReference>